<dbReference type="InterPro" id="IPR030392">
    <property type="entry name" value="S74_ICA"/>
</dbReference>
<dbReference type="OrthoDB" id="925207at2"/>
<keyword evidence="5" id="KW-1185">Reference proteome</keyword>
<comment type="caution">
    <text evidence="4">The sequence shown here is derived from an EMBL/GenBank/DDBJ whole genome shotgun (WGS) entry which is preliminary data.</text>
</comment>
<accession>A0A4Q5LVL8</accession>
<evidence type="ECO:0000259" key="3">
    <source>
        <dbReference type="PROSITE" id="PS51688"/>
    </source>
</evidence>
<evidence type="ECO:0000256" key="1">
    <source>
        <dbReference type="SAM" id="Coils"/>
    </source>
</evidence>
<evidence type="ECO:0000313" key="5">
    <source>
        <dbReference type="Proteomes" id="UP000293162"/>
    </source>
</evidence>
<gene>
    <name evidence="4" type="ORF">EWM59_20950</name>
</gene>
<sequence>MTMKKLHTFLLFLITHLVFAQSTTLTPGTVLPSMTTAQRTALASPTNGTLIFDTGTQSYWYRQSGNWVELPKSGSTTNYWQQTGLGGNEIKNTNSGGFWSANPTGLTVGSNNSSNPPTVPAEGAGTRLMWIPSRSAFRVGTVSVDNEDRGSAENIGLFTFAAGYDNLASSKYAIAIGLSTQATGTASIALGISSTASGYGATASGLGTVASGDFSLVAGYYNTASGERSTAMGSQVNTNNQKGTFIIGDSHPNADGVTLCGAPDQFVARFNNGYYLMTSGNQVRTGVQIAHGQSAWSAISDSTRKEKIVLADGESFLLKLRNLRLGSWNYKNQGTKPERFYGPMAQEIFTAFGKDKFGTIGNDTTVSTLNMDGLLFIFSQALEKRTQDLQAENTQLKNETSELRAIIQKLDARLAMLETYLPENSSTKQLLSQTDK</sequence>
<dbReference type="Pfam" id="PF13884">
    <property type="entry name" value="Peptidase_S74"/>
    <property type="match status" value="1"/>
</dbReference>
<dbReference type="GO" id="GO:0019867">
    <property type="term" value="C:outer membrane"/>
    <property type="evidence" value="ECO:0007669"/>
    <property type="project" value="InterPro"/>
</dbReference>
<evidence type="ECO:0000313" key="4">
    <source>
        <dbReference type="EMBL" id="RYU93605.1"/>
    </source>
</evidence>
<proteinExistence type="predicted"/>
<dbReference type="Gene3D" id="2.150.10.10">
    <property type="entry name" value="Serralysin-like metalloprotease, C-terminal"/>
    <property type="match status" value="1"/>
</dbReference>
<keyword evidence="2" id="KW-0732">Signal</keyword>
<feature type="domain" description="Peptidase S74" evidence="3">
    <location>
        <begin position="300"/>
        <end position="400"/>
    </location>
</feature>
<reference evidence="4 5" key="1">
    <citation type="submission" date="2019-02" db="EMBL/GenBank/DDBJ databases">
        <title>Bacterial novel species Emticicia sp. 17J42-9 isolated from soil.</title>
        <authorList>
            <person name="Jung H.-Y."/>
        </authorList>
    </citation>
    <scope>NUCLEOTIDE SEQUENCE [LARGE SCALE GENOMIC DNA]</scope>
    <source>
        <strain evidence="4 5">17J42-9</strain>
    </source>
</reference>
<protein>
    <recommendedName>
        <fullName evidence="3">Peptidase S74 domain-containing protein</fullName>
    </recommendedName>
</protein>
<dbReference type="PROSITE" id="PS51688">
    <property type="entry name" value="ICA"/>
    <property type="match status" value="1"/>
</dbReference>
<dbReference type="Proteomes" id="UP000293162">
    <property type="component" value="Unassembled WGS sequence"/>
</dbReference>
<dbReference type="InterPro" id="IPR011049">
    <property type="entry name" value="Serralysin-like_metalloprot_C"/>
</dbReference>
<organism evidence="4 5">
    <name type="scientific">Emticicia agri</name>
    <dbReference type="NCBI Taxonomy" id="2492393"/>
    <lineage>
        <taxon>Bacteria</taxon>
        <taxon>Pseudomonadati</taxon>
        <taxon>Bacteroidota</taxon>
        <taxon>Cytophagia</taxon>
        <taxon>Cytophagales</taxon>
        <taxon>Leadbetterellaceae</taxon>
        <taxon>Emticicia</taxon>
    </lineage>
</organism>
<dbReference type="CDD" id="cd12820">
    <property type="entry name" value="LbR_YadA-like"/>
    <property type="match status" value="1"/>
</dbReference>
<feature type="signal peptide" evidence="2">
    <location>
        <begin position="1"/>
        <end position="20"/>
    </location>
</feature>
<dbReference type="AlphaFoldDB" id="A0A4Q5LVL8"/>
<dbReference type="Pfam" id="PF05658">
    <property type="entry name" value="YadA_head"/>
    <property type="match status" value="2"/>
</dbReference>
<dbReference type="EMBL" id="SEWF01000040">
    <property type="protein sequence ID" value="RYU93605.1"/>
    <property type="molecule type" value="Genomic_DNA"/>
</dbReference>
<name>A0A4Q5LVL8_9BACT</name>
<dbReference type="InterPro" id="IPR008640">
    <property type="entry name" value="Adhesin_Head_dom"/>
</dbReference>
<dbReference type="SUPFAM" id="SSF101967">
    <property type="entry name" value="Adhesin YadA, collagen-binding domain"/>
    <property type="match status" value="1"/>
</dbReference>
<evidence type="ECO:0000256" key="2">
    <source>
        <dbReference type="SAM" id="SignalP"/>
    </source>
</evidence>
<keyword evidence="1" id="KW-0175">Coiled coil</keyword>
<feature type="coiled-coil region" evidence="1">
    <location>
        <begin position="379"/>
        <end position="413"/>
    </location>
</feature>
<feature type="chain" id="PRO_5020977466" description="Peptidase S74 domain-containing protein" evidence="2">
    <location>
        <begin position="21"/>
        <end position="436"/>
    </location>
</feature>